<comment type="similarity">
    <text evidence="6">Belongs to the peptidase M48 family.</text>
</comment>
<feature type="domain" description="Peptidase M48" evidence="8">
    <location>
        <begin position="97"/>
        <end position="243"/>
    </location>
</feature>
<dbReference type="Pfam" id="PF01435">
    <property type="entry name" value="Peptidase_M48"/>
    <property type="match status" value="1"/>
</dbReference>
<name>A0A369TFT1_9PROT</name>
<evidence type="ECO:0000256" key="7">
    <source>
        <dbReference type="SAM" id="SignalP"/>
    </source>
</evidence>
<dbReference type="PROSITE" id="PS51257">
    <property type="entry name" value="PROKAR_LIPOPROTEIN"/>
    <property type="match status" value="1"/>
</dbReference>
<evidence type="ECO:0000313" key="9">
    <source>
        <dbReference type="EMBL" id="RDD63672.1"/>
    </source>
</evidence>
<keyword evidence="7" id="KW-0732">Signal</keyword>
<keyword evidence="4 6" id="KW-0862">Zinc</keyword>
<evidence type="ECO:0000256" key="3">
    <source>
        <dbReference type="ARBA" id="ARBA00022801"/>
    </source>
</evidence>
<sequence>MRRRAGQLCLAAALAAVASLSGCKTMEDATETVKSSLDSASETLDASFAEMDKDIQDELDFLEQRIGPSDEYVFGYNWAATFLGAAPLYKPGHPFNDYLQKVGTTVALGSHAPYSYKGLVFAIRNDDGFNAAAFPSGIIMINLGVLQAVHSEDELAAVLAHEIAHHELRHNMLSVAQGKSLTILDALIKDESQDGSDLMETMTLGYNRQHELEADRRGAELLRMAGYDPYALVRVLEALENKKGSLGGRNYPKARPVLLRKHLRFIGADTPADIPDIRNARFQRAVEGFVKPGDEARIAETAEASSQRD</sequence>
<protein>
    <recommendedName>
        <fullName evidence="8">Peptidase M48 domain-containing protein</fullName>
    </recommendedName>
</protein>
<dbReference type="EMBL" id="QPMH01000001">
    <property type="protein sequence ID" value="RDD63672.1"/>
    <property type="molecule type" value="Genomic_DNA"/>
</dbReference>
<keyword evidence="5 6" id="KW-0482">Metalloprotease</keyword>
<dbReference type="InterPro" id="IPR001915">
    <property type="entry name" value="Peptidase_M48"/>
</dbReference>
<dbReference type="RefSeq" id="WP_114580185.1">
    <property type="nucleotide sequence ID" value="NZ_QPMH01000001.1"/>
</dbReference>
<keyword evidence="1 6" id="KW-0645">Protease</keyword>
<dbReference type="AlphaFoldDB" id="A0A369TFT1"/>
<dbReference type="Proteomes" id="UP000253941">
    <property type="component" value="Unassembled WGS sequence"/>
</dbReference>
<evidence type="ECO:0000256" key="5">
    <source>
        <dbReference type="ARBA" id="ARBA00023049"/>
    </source>
</evidence>
<evidence type="ECO:0000256" key="2">
    <source>
        <dbReference type="ARBA" id="ARBA00022723"/>
    </source>
</evidence>
<gene>
    <name evidence="9" type="ORF">DRB17_00355</name>
</gene>
<comment type="cofactor">
    <cofactor evidence="6">
        <name>Zn(2+)</name>
        <dbReference type="ChEBI" id="CHEBI:29105"/>
    </cofactor>
    <text evidence="6">Binds 1 zinc ion per subunit.</text>
</comment>
<evidence type="ECO:0000259" key="8">
    <source>
        <dbReference type="Pfam" id="PF01435"/>
    </source>
</evidence>
<dbReference type="GO" id="GO:0016020">
    <property type="term" value="C:membrane"/>
    <property type="evidence" value="ECO:0007669"/>
    <property type="project" value="TreeGrafter"/>
</dbReference>
<proteinExistence type="inferred from homology"/>
<keyword evidence="2" id="KW-0479">Metal-binding</keyword>
<reference evidence="9 10" key="1">
    <citation type="submission" date="2018-07" db="EMBL/GenBank/DDBJ databases">
        <title>Venubactetium sediminum gen. nov., sp. nov., isolated from a marine solar saltern.</title>
        <authorList>
            <person name="Wang S."/>
        </authorList>
    </citation>
    <scope>NUCLEOTIDE SEQUENCE [LARGE SCALE GENOMIC DNA]</scope>
    <source>
        <strain evidence="9 10">WD2A32</strain>
    </source>
</reference>
<dbReference type="GO" id="GO:0004222">
    <property type="term" value="F:metalloendopeptidase activity"/>
    <property type="evidence" value="ECO:0007669"/>
    <property type="project" value="InterPro"/>
</dbReference>
<dbReference type="Gene3D" id="3.30.2010.10">
    <property type="entry name" value="Metalloproteases ('zincins'), catalytic domain"/>
    <property type="match status" value="1"/>
</dbReference>
<keyword evidence="10" id="KW-1185">Reference proteome</keyword>
<organism evidence="9 10">
    <name type="scientific">Ferruginivarius sediminum</name>
    <dbReference type="NCBI Taxonomy" id="2661937"/>
    <lineage>
        <taxon>Bacteria</taxon>
        <taxon>Pseudomonadati</taxon>
        <taxon>Pseudomonadota</taxon>
        <taxon>Alphaproteobacteria</taxon>
        <taxon>Rhodospirillales</taxon>
        <taxon>Rhodospirillaceae</taxon>
        <taxon>Ferruginivarius</taxon>
    </lineage>
</organism>
<comment type="caution">
    <text evidence="9">The sequence shown here is derived from an EMBL/GenBank/DDBJ whole genome shotgun (WGS) entry which is preliminary data.</text>
</comment>
<dbReference type="InterPro" id="IPR051156">
    <property type="entry name" value="Mito/Outer_Membr_Metalloprot"/>
</dbReference>
<feature type="signal peptide" evidence="7">
    <location>
        <begin position="1"/>
        <end position="18"/>
    </location>
</feature>
<feature type="chain" id="PRO_5017027332" description="Peptidase M48 domain-containing protein" evidence="7">
    <location>
        <begin position="19"/>
        <end position="309"/>
    </location>
</feature>
<accession>A0A369TFT1</accession>
<keyword evidence="3 6" id="KW-0378">Hydrolase</keyword>
<dbReference type="PANTHER" id="PTHR22726">
    <property type="entry name" value="METALLOENDOPEPTIDASE OMA1"/>
    <property type="match status" value="1"/>
</dbReference>
<dbReference type="GO" id="GO:0046872">
    <property type="term" value="F:metal ion binding"/>
    <property type="evidence" value="ECO:0007669"/>
    <property type="project" value="UniProtKB-KW"/>
</dbReference>
<dbReference type="GO" id="GO:0051603">
    <property type="term" value="P:proteolysis involved in protein catabolic process"/>
    <property type="evidence" value="ECO:0007669"/>
    <property type="project" value="TreeGrafter"/>
</dbReference>
<dbReference type="PANTHER" id="PTHR22726:SF1">
    <property type="entry name" value="METALLOENDOPEPTIDASE OMA1, MITOCHONDRIAL"/>
    <property type="match status" value="1"/>
</dbReference>
<evidence type="ECO:0000256" key="4">
    <source>
        <dbReference type="ARBA" id="ARBA00022833"/>
    </source>
</evidence>
<evidence type="ECO:0000313" key="10">
    <source>
        <dbReference type="Proteomes" id="UP000253941"/>
    </source>
</evidence>
<evidence type="ECO:0000256" key="1">
    <source>
        <dbReference type="ARBA" id="ARBA00022670"/>
    </source>
</evidence>
<dbReference type="CDD" id="cd07324">
    <property type="entry name" value="M48C_Oma1-like"/>
    <property type="match status" value="1"/>
</dbReference>
<evidence type="ECO:0000256" key="6">
    <source>
        <dbReference type="RuleBase" id="RU003983"/>
    </source>
</evidence>